<dbReference type="GeneID" id="25280982"/>
<comment type="caution">
    <text evidence="2">The sequence shown here is derived from an EMBL/GenBank/DDBJ whole genome shotgun (WGS) entry which is preliminary data.</text>
</comment>
<feature type="region of interest" description="Disordered" evidence="1">
    <location>
        <begin position="1"/>
        <end position="71"/>
    </location>
</feature>
<accession>A0A072PDF2</accession>
<evidence type="ECO:0000313" key="3">
    <source>
        <dbReference type="Proteomes" id="UP000027920"/>
    </source>
</evidence>
<dbReference type="PANTHER" id="PTHR38789:SF1">
    <property type="entry name" value="GLUCOSE-REPRESSIBLE GENE PROTEIN-RELATED"/>
    <property type="match status" value="1"/>
</dbReference>
<evidence type="ECO:0000256" key="1">
    <source>
        <dbReference type="SAM" id="MobiDB-lite"/>
    </source>
</evidence>
<organism evidence="2 3">
    <name type="scientific">Exophiala aquamarina CBS 119918</name>
    <dbReference type="NCBI Taxonomy" id="1182545"/>
    <lineage>
        <taxon>Eukaryota</taxon>
        <taxon>Fungi</taxon>
        <taxon>Dikarya</taxon>
        <taxon>Ascomycota</taxon>
        <taxon>Pezizomycotina</taxon>
        <taxon>Eurotiomycetes</taxon>
        <taxon>Chaetothyriomycetidae</taxon>
        <taxon>Chaetothyriales</taxon>
        <taxon>Herpotrichiellaceae</taxon>
        <taxon>Exophiala</taxon>
    </lineage>
</organism>
<dbReference type="Pfam" id="PF11034">
    <property type="entry name" value="Grg1"/>
    <property type="match status" value="1"/>
</dbReference>
<dbReference type="VEuPathDB" id="FungiDB:A1O9_06063"/>
<feature type="compositionally biased region" description="Polar residues" evidence="1">
    <location>
        <begin position="32"/>
        <end position="42"/>
    </location>
</feature>
<dbReference type="RefSeq" id="XP_013260729.1">
    <property type="nucleotide sequence ID" value="XM_013405275.1"/>
</dbReference>
<dbReference type="STRING" id="1182545.A0A072PDF2"/>
<dbReference type="PANTHER" id="PTHR38789">
    <property type="entry name" value="REPRESSIBLE PROTEIN GRG1, PUTATIVE (AFU_ORTHOLOGUE AFUA_5G14210)-RELATED"/>
    <property type="match status" value="1"/>
</dbReference>
<dbReference type="EMBL" id="AMGV01000004">
    <property type="protein sequence ID" value="KEF58139.1"/>
    <property type="molecule type" value="Genomic_DNA"/>
</dbReference>
<protein>
    <submittedName>
        <fullName evidence="2">Glucose-repressible protein</fullName>
    </submittedName>
</protein>
<dbReference type="HOGENOM" id="CLU_179513_0_0_1"/>
<keyword evidence="3" id="KW-1185">Reference proteome</keyword>
<proteinExistence type="predicted"/>
<gene>
    <name evidence="2" type="ORF">A1O9_06063</name>
</gene>
<dbReference type="OrthoDB" id="10039103at2759"/>
<reference evidence="2 3" key="1">
    <citation type="submission" date="2013-03" db="EMBL/GenBank/DDBJ databases">
        <title>The Genome Sequence of Exophiala aquamarina CBS 119918.</title>
        <authorList>
            <consortium name="The Broad Institute Genomics Platform"/>
            <person name="Cuomo C."/>
            <person name="de Hoog S."/>
            <person name="Gorbushina A."/>
            <person name="Walker B."/>
            <person name="Young S.K."/>
            <person name="Zeng Q."/>
            <person name="Gargeya S."/>
            <person name="Fitzgerald M."/>
            <person name="Haas B."/>
            <person name="Abouelleil A."/>
            <person name="Allen A.W."/>
            <person name="Alvarado L."/>
            <person name="Arachchi H.M."/>
            <person name="Berlin A.M."/>
            <person name="Chapman S.B."/>
            <person name="Gainer-Dewar J."/>
            <person name="Goldberg J."/>
            <person name="Griggs A."/>
            <person name="Gujja S."/>
            <person name="Hansen M."/>
            <person name="Howarth C."/>
            <person name="Imamovic A."/>
            <person name="Ireland A."/>
            <person name="Larimer J."/>
            <person name="McCowan C."/>
            <person name="Murphy C."/>
            <person name="Pearson M."/>
            <person name="Poon T.W."/>
            <person name="Priest M."/>
            <person name="Roberts A."/>
            <person name="Saif S."/>
            <person name="Shea T."/>
            <person name="Sisk P."/>
            <person name="Sykes S."/>
            <person name="Wortman J."/>
            <person name="Nusbaum C."/>
            <person name="Birren B."/>
        </authorList>
    </citation>
    <scope>NUCLEOTIDE SEQUENCE [LARGE SCALE GENOMIC DNA]</scope>
    <source>
        <strain evidence="2 3">CBS 119918</strain>
    </source>
</reference>
<dbReference type="InterPro" id="IPR020100">
    <property type="entry name" value="Glc-repressible_Grg1"/>
</dbReference>
<dbReference type="Proteomes" id="UP000027920">
    <property type="component" value="Unassembled WGS sequence"/>
</dbReference>
<sequence length="71" mass="7514">MDTIKNAANYVSESFQGAGATASKEANKNVAKDNNASVSTRAQAAGDAISDKVDEQTHDRKADVHREAAKH</sequence>
<evidence type="ECO:0000313" key="2">
    <source>
        <dbReference type="EMBL" id="KEF58139.1"/>
    </source>
</evidence>
<name>A0A072PDF2_9EURO</name>
<dbReference type="AlphaFoldDB" id="A0A072PDF2"/>
<feature type="compositionally biased region" description="Basic and acidic residues" evidence="1">
    <location>
        <begin position="49"/>
        <end position="71"/>
    </location>
</feature>